<sequence length="284" mass="33050">MYFYTSYHDTLLFKEETLPVLLENEAENNLLIASILKYESTHLEDHVMGTVKSEKGEIQAIIGKVTPYSLCIYAKEDTKCQEVLSFLAKIMVERQIAFQGIVGNEHLIDVFSTFYSIYQNVRPRVRMYLNVYKLTELIPLVKAKGRLRPITYEDLYFLPYWLRDFQKDCHFPTSTLMQNFRAIEHIIKHQFAYIWEDDHPVSIAAKGRQFMNGCAVCQVYTPPYYRGKQYASSCVAALSEKLLAEGNTFTVLYADRNNISSNKVYQKMGYKLIGHVKDIVFTKY</sequence>
<evidence type="ECO:0000259" key="1">
    <source>
        <dbReference type="PROSITE" id="PS51186"/>
    </source>
</evidence>
<dbReference type="PROSITE" id="PS51186">
    <property type="entry name" value="GNAT"/>
    <property type="match status" value="1"/>
</dbReference>
<dbReference type="EMBL" id="JAQIFT010000040">
    <property type="protein sequence ID" value="MDA3731704.1"/>
    <property type="molecule type" value="Genomic_DNA"/>
</dbReference>
<dbReference type="EC" id="2.3.1.-" evidence="2"/>
<organism evidence="2 3">
    <name type="scientific">Holtiella tumoricola</name>
    <dbReference type="NCBI Taxonomy" id="3018743"/>
    <lineage>
        <taxon>Bacteria</taxon>
        <taxon>Bacillati</taxon>
        <taxon>Bacillota</taxon>
        <taxon>Clostridia</taxon>
        <taxon>Lachnospirales</taxon>
        <taxon>Cellulosilyticaceae</taxon>
        <taxon>Holtiella</taxon>
    </lineage>
</organism>
<gene>
    <name evidence="2" type="ORF">PBV87_09465</name>
</gene>
<feature type="domain" description="N-acetyltransferase" evidence="1">
    <location>
        <begin position="145"/>
        <end position="284"/>
    </location>
</feature>
<proteinExistence type="predicted"/>
<keyword evidence="3" id="KW-1185">Reference proteome</keyword>
<name>A0AA42J0Q7_9FIRM</name>
<keyword evidence="2" id="KW-0808">Transferase</keyword>
<evidence type="ECO:0000313" key="2">
    <source>
        <dbReference type="EMBL" id="MDA3731704.1"/>
    </source>
</evidence>
<dbReference type="Pfam" id="PF12746">
    <property type="entry name" value="GNAT_acetyltran"/>
    <property type="match status" value="1"/>
</dbReference>
<dbReference type="Gene3D" id="3.40.630.30">
    <property type="match status" value="1"/>
</dbReference>
<reference evidence="2" key="1">
    <citation type="journal article" date="2023" name="Int. J. Syst. Evol. Microbiol.">
        <title>&lt;i&gt;Holtiella tumoricola&lt;/i&gt; gen. nov. sp. nov., isolated from a human clinical sample.</title>
        <authorList>
            <person name="Allen-Vercoe E."/>
            <person name="Daigneault M.C."/>
            <person name="Vancuren S.J."/>
            <person name="Cochrane K."/>
            <person name="O'Neal L.L."/>
            <person name="Sankaranarayanan K."/>
            <person name="Lawson P.A."/>
        </authorList>
    </citation>
    <scope>NUCLEOTIDE SEQUENCE</scope>
    <source>
        <strain evidence="2">CC70A</strain>
    </source>
</reference>
<dbReference type="Proteomes" id="UP001169242">
    <property type="component" value="Unassembled WGS sequence"/>
</dbReference>
<dbReference type="InterPro" id="IPR027365">
    <property type="entry name" value="GNAT_acetyltra_YdfB-like"/>
</dbReference>
<dbReference type="GO" id="GO:0016747">
    <property type="term" value="F:acyltransferase activity, transferring groups other than amino-acyl groups"/>
    <property type="evidence" value="ECO:0007669"/>
    <property type="project" value="InterPro"/>
</dbReference>
<dbReference type="AlphaFoldDB" id="A0AA42J0Q7"/>
<accession>A0AA42J0Q7</accession>
<keyword evidence="2" id="KW-0012">Acyltransferase</keyword>
<dbReference type="RefSeq" id="WP_271012063.1">
    <property type="nucleotide sequence ID" value="NZ_JAQIFT010000040.1"/>
</dbReference>
<dbReference type="InterPro" id="IPR016181">
    <property type="entry name" value="Acyl_CoA_acyltransferase"/>
</dbReference>
<comment type="caution">
    <text evidence="2">The sequence shown here is derived from an EMBL/GenBank/DDBJ whole genome shotgun (WGS) entry which is preliminary data.</text>
</comment>
<dbReference type="InterPro" id="IPR000182">
    <property type="entry name" value="GNAT_dom"/>
</dbReference>
<dbReference type="SUPFAM" id="SSF55729">
    <property type="entry name" value="Acyl-CoA N-acyltransferases (Nat)"/>
    <property type="match status" value="1"/>
</dbReference>
<evidence type="ECO:0000313" key="3">
    <source>
        <dbReference type="Proteomes" id="UP001169242"/>
    </source>
</evidence>
<protein>
    <submittedName>
        <fullName evidence="2">GNAT family N-acetyltransferase</fullName>
        <ecNumber evidence="2">2.3.1.-</ecNumber>
    </submittedName>
</protein>